<reference evidence="2 3" key="1">
    <citation type="submission" date="2017-06" db="EMBL/GenBank/DDBJ databases">
        <title>Comparative genomic analysis of Ambrosia Fusariam Clade fungi.</title>
        <authorList>
            <person name="Stajich J.E."/>
            <person name="Carrillo J."/>
            <person name="Kijimoto T."/>
            <person name="Eskalen A."/>
            <person name="O'Donnell K."/>
            <person name="Kasson M."/>
        </authorList>
    </citation>
    <scope>NUCLEOTIDE SEQUENCE [LARGE SCALE GENOMIC DNA]</scope>
    <source>
        <strain evidence="2 3">NRRL62579</strain>
    </source>
</reference>
<comment type="caution">
    <text evidence="2">The sequence shown here is derived from an EMBL/GenBank/DDBJ whole genome shotgun (WGS) entry which is preliminary data.</text>
</comment>
<evidence type="ECO:0000256" key="1">
    <source>
        <dbReference type="SAM" id="MobiDB-lite"/>
    </source>
</evidence>
<proteinExistence type="predicted"/>
<keyword evidence="3" id="KW-1185">Reference proteome</keyword>
<name>A0A428SK17_9HYPO</name>
<accession>A0A428SK17</accession>
<protein>
    <submittedName>
        <fullName evidence="2">Uncharacterized protein</fullName>
    </submittedName>
</protein>
<evidence type="ECO:0000313" key="3">
    <source>
        <dbReference type="Proteomes" id="UP000287144"/>
    </source>
</evidence>
<gene>
    <name evidence="2" type="ORF">CEP52_014668</name>
</gene>
<evidence type="ECO:0000313" key="2">
    <source>
        <dbReference type="EMBL" id="RSL90141.1"/>
    </source>
</evidence>
<dbReference type="AlphaFoldDB" id="A0A428SK17"/>
<dbReference type="Proteomes" id="UP000287144">
    <property type="component" value="Unassembled WGS sequence"/>
</dbReference>
<organism evidence="2 3">
    <name type="scientific">Fusarium oligoseptatum</name>
    <dbReference type="NCBI Taxonomy" id="2604345"/>
    <lineage>
        <taxon>Eukaryota</taxon>
        <taxon>Fungi</taxon>
        <taxon>Dikarya</taxon>
        <taxon>Ascomycota</taxon>
        <taxon>Pezizomycotina</taxon>
        <taxon>Sordariomycetes</taxon>
        <taxon>Hypocreomycetidae</taxon>
        <taxon>Hypocreales</taxon>
        <taxon>Nectriaceae</taxon>
        <taxon>Fusarium</taxon>
        <taxon>Fusarium solani species complex</taxon>
    </lineage>
</organism>
<dbReference type="STRING" id="1325735.A0A428SK17"/>
<dbReference type="EMBL" id="NKCK01000235">
    <property type="protein sequence ID" value="RSL90141.1"/>
    <property type="molecule type" value="Genomic_DNA"/>
</dbReference>
<feature type="region of interest" description="Disordered" evidence="1">
    <location>
        <begin position="74"/>
        <end position="99"/>
    </location>
</feature>
<sequence length="116" mass="13287">MNKCPLPNGGTLLVKDYAREHGRINPENWERDRRERQELRERSSKTLYARCFTTILRNSDTFFIKLISAKVEQEGAKNSHNAKNSEELDDLDRRVAGDRGRGEVGDLALVGVDELE</sequence>